<evidence type="ECO:0000256" key="2">
    <source>
        <dbReference type="ARBA" id="ARBA00022679"/>
    </source>
</evidence>
<dbReference type="GO" id="GO:0008168">
    <property type="term" value="F:methyltransferase activity"/>
    <property type="evidence" value="ECO:0007669"/>
    <property type="project" value="UniProtKB-KW"/>
</dbReference>
<comment type="caution">
    <text evidence="3">The sequence shown here is derived from an EMBL/GenBank/DDBJ whole genome shotgun (WGS) entry which is preliminary data.</text>
</comment>
<name>J0NJ40_9ACTO</name>
<dbReference type="GO" id="GO:0032259">
    <property type="term" value="P:methylation"/>
    <property type="evidence" value="ECO:0007669"/>
    <property type="project" value="UniProtKB-KW"/>
</dbReference>
<dbReference type="Pfam" id="PF04072">
    <property type="entry name" value="LCM"/>
    <property type="match status" value="1"/>
</dbReference>
<dbReference type="InterPro" id="IPR029063">
    <property type="entry name" value="SAM-dependent_MTases_sf"/>
</dbReference>
<sequence length="367" mass="40173">MIAAPSVSTTGMRGPAGPISVRVATDLDAELDRFRAGVRPISARVATDLDASGDADGPGDFCGRRSMMLIMTATTATNATSAESTRSARSMKSAAGRAVSAGERVDLTGVSETMLLPLHARAEHTLSARPRFEDWTAVDLVSRLDYDFSEAARDRLMSGGVVMRTLTFDSLVSGFILTHPETTVVNIACGLDTRLHRLDNGRLTWYDLDLPDVIDLRRQLLGEGERRHMIAASALDPDWPEQVRAAGDVLVIIEGLTMYLTQDEVAALMDLIATRLLGATVLIEVMPHFFQKYGRERSVVATGARFTYGCSGAEEFCSTVAPDWRALHDVTFGETIARLRPWLAPIMRLPMVDRLSERVLVLRAPRR</sequence>
<organism evidence="3 4">
    <name type="scientific">Actinomyces massiliensis F0489</name>
    <dbReference type="NCBI Taxonomy" id="1125718"/>
    <lineage>
        <taxon>Bacteria</taxon>
        <taxon>Bacillati</taxon>
        <taxon>Actinomycetota</taxon>
        <taxon>Actinomycetes</taxon>
        <taxon>Actinomycetales</taxon>
        <taxon>Actinomycetaceae</taxon>
        <taxon>Actinomyces</taxon>
    </lineage>
</organism>
<dbReference type="PANTHER" id="PTHR43619:SF2">
    <property type="entry name" value="S-ADENOSYL-L-METHIONINE-DEPENDENT METHYLTRANSFERASES SUPERFAMILY PROTEIN"/>
    <property type="match status" value="1"/>
</dbReference>
<evidence type="ECO:0000313" key="3">
    <source>
        <dbReference type="EMBL" id="EJF47104.1"/>
    </source>
</evidence>
<dbReference type="Gene3D" id="3.40.50.150">
    <property type="entry name" value="Vaccinia Virus protein VP39"/>
    <property type="match status" value="1"/>
</dbReference>
<evidence type="ECO:0000313" key="4">
    <source>
        <dbReference type="Proteomes" id="UP000002941"/>
    </source>
</evidence>
<proteinExistence type="predicted"/>
<dbReference type="PATRIC" id="fig|1125718.3.peg.465"/>
<reference evidence="3 4" key="1">
    <citation type="submission" date="2012-05" db="EMBL/GenBank/DDBJ databases">
        <authorList>
            <person name="Harkins D.M."/>
            <person name="Madupu R."/>
            <person name="Durkin A.S."/>
            <person name="Torralba M."/>
            <person name="Methe B."/>
            <person name="Sutton G.G."/>
            <person name="Nelson K.E."/>
        </authorList>
    </citation>
    <scope>NUCLEOTIDE SEQUENCE [LARGE SCALE GENOMIC DNA]</scope>
    <source>
        <strain evidence="3 4">F0489</strain>
    </source>
</reference>
<dbReference type="AlphaFoldDB" id="J0NJ40"/>
<protein>
    <submittedName>
        <fullName evidence="3">Leucine carboxyl methyltransferase</fullName>
    </submittedName>
</protein>
<dbReference type="SUPFAM" id="SSF53335">
    <property type="entry name" value="S-adenosyl-L-methionine-dependent methyltransferases"/>
    <property type="match status" value="1"/>
</dbReference>
<keyword evidence="1 3" id="KW-0489">Methyltransferase</keyword>
<dbReference type="InterPro" id="IPR007213">
    <property type="entry name" value="Ppm1/Ppm2/Tcmp"/>
</dbReference>
<dbReference type="EMBL" id="AKFT01000032">
    <property type="protein sequence ID" value="EJF47104.1"/>
    <property type="molecule type" value="Genomic_DNA"/>
</dbReference>
<evidence type="ECO:0000256" key="1">
    <source>
        <dbReference type="ARBA" id="ARBA00022603"/>
    </source>
</evidence>
<keyword evidence="4" id="KW-1185">Reference proteome</keyword>
<dbReference type="PANTHER" id="PTHR43619">
    <property type="entry name" value="S-ADENOSYL-L-METHIONINE-DEPENDENT METHYLTRANSFERASE YKTD-RELATED"/>
    <property type="match status" value="1"/>
</dbReference>
<keyword evidence="2 3" id="KW-0808">Transferase</keyword>
<dbReference type="eggNOG" id="COG3315">
    <property type="taxonomic scope" value="Bacteria"/>
</dbReference>
<gene>
    <name evidence="3" type="ORF">HMPREF1318_1196</name>
</gene>
<dbReference type="Proteomes" id="UP000002941">
    <property type="component" value="Unassembled WGS sequence"/>
</dbReference>
<accession>J0NJ40</accession>